<protein>
    <submittedName>
        <fullName evidence="2">Glycosyltransferase family 2 protein</fullName>
        <ecNumber evidence="2">2.4.-.-</ecNumber>
    </submittedName>
</protein>
<organism evidence="2 3">
    <name type="scientific">Coralloluteibacterium thermophilum</name>
    <dbReference type="NCBI Taxonomy" id="2707049"/>
    <lineage>
        <taxon>Bacteria</taxon>
        <taxon>Pseudomonadati</taxon>
        <taxon>Pseudomonadota</taxon>
        <taxon>Gammaproteobacteria</taxon>
        <taxon>Lysobacterales</taxon>
        <taxon>Lysobacteraceae</taxon>
        <taxon>Coralloluteibacterium</taxon>
    </lineage>
</organism>
<evidence type="ECO:0000259" key="1">
    <source>
        <dbReference type="Pfam" id="PF00535"/>
    </source>
</evidence>
<dbReference type="Pfam" id="PF00535">
    <property type="entry name" value="Glycos_transf_2"/>
    <property type="match status" value="1"/>
</dbReference>
<accession>A0ABV9NPD3</accession>
<dbReference type="EMBL" id="JBHSGG010000041">
    <property type="protein sequence ID" value="MFC4729309.1"/>
    <property type="molecule type" value="Genomic_DNA"/>
</dbReference>
<reference evidence="3" key="1">
    <citation type="journal article" date="2019" name="Int. J. Syst. Evol. Microbiol.">
        <title>The Global Catalogue of Microorganisms (GCM) 10K type strain sequencing project: providing services to taxonomists for standard genome sequencing and annotation.</title>
        <authorList>
            <consortium name="The Broad Institute Genomics Platform"/>
            <consortium name="The Broad Institute Genome Sequencing Center for Infectious Disease"/>
            <person name="Wu L."/>
            <person name="Ma J."/>
        </authorList>
    </citation>
    <scope>NUCLEOTIDE SEQUENCE [LARGE SCALE GENOMIC DNA]</scope>
    <source>
        <strain evidence="3">CGMCC 1.13574</strain>
    </source>
</reference>
<evidence type="ECO:0000313" key="2">
    <source>
        <dbReference type="EMBL" id="MFC4729309.1"/>
    </source>
</evidence>
<sequence>MSEPSAQGADATERAGAAAAALPVVLVPVDNTLDELDACLAALDRGLPRDARVWLVDDARAEPRLRAVIDAWLARTPLSADYSRRARPCGPVRLIAEAMAACADDVVLIDCDVCVAGQAVPRLAAALAADRGIGTATAWCNAGEVAAWPRIGEINPPPDDADALAEAAAARAPRYPALPGAVPHAVALRHAAVAQAGGLDAETFGSLAAALADLSQRLAGLGWRNVLCDDALVVRGRESGMAEGDAVALAARWPGLTPAVARFLMDDPLRDARAALADALQRQPPPGGQRDLFA</sequence>
<dbReference type="RefSeq" id="WP_377005389.1">
    <property type="nucleotide sequence ID" value="NZ_JBHSGG010000041.1"/>
</dbReference>
<dbReference type="InterPro" id="IPR001173">
    <property type="entry name" value="Glyco_trans_2-like"/>
</dbReference>
<comment type="caution">
    <text evidence="2">The sequence shown here is derived from an EMBL/GenBank/DDBJ whole genome shotgun (WGS) entry which is preliminary data.</text>
</comment>
<dbReference type="InterPro" id="IPR029044">
    <property type="entry name" value="Nucleotide-diphossugar_trans"/>
</dbReference>
<evidence type="ECO:0000313" key="3">
    <source>
        <dbReference type="Proteomes" id="UP001595892"/>
    </source>
</evidence>
<feature type="domain" description="Glycosyltransferase 2-like" evidence="1">
    <location>
        <begin position="25"/>
        <end position="151"/>
    </location>
</feature>
<gene>
    <name evidence="2" type="ORF">ACFO3Q_14145</name>
</gene>
<name>A0ABV9NPD3_9GAMM</name>
<dbReference type="EC" id="2.4.-.-" evidence="2"/>
<keyword evidence="2" id="KW-0328">Glycosyltransferase</keyword>
<keyword evidence="3" id="KW-1185">Reference proteome</keyword>
<keyword evidence="2" id="KW-0808">Transferase</keyword>
<proteinExistence type="predicted"/>
<dbReference type="Proteomes" id="UP001595892">
    <property type="component" value="Unassembled WGS sequence"/>
</dbReference>
<dbReference type="SUPFAM" id="SSF53448">
    <property type="entry name" value="Nucleotide-diphospho-sugar transferases"/>
    <property type="match status" value="1"/>
</dbReference>
<dbReference type="Gene3D" id="3.90.550.10">
    <property type="entry name" value="Spore Coat Polysaccharide Biosynthesis Protein SpsA, Chain A"/>
    <property type="match status" value="1"/>
</dbReference>
<dbReference type="GO" id="GO:0016757">
    <property type="term" value="F:glycosyltransferase activity"/>
    <property type="evidence" value="ECO:0007669"/>
    <property type="project" value="UniProtKB-KW"/>
</dbReference>